<dbReference type="Gene3D" id="3.30.2310.20">
    <property type="entry name" value="RelE-like"/>
    <property type="match status" value="1"/>
</dbReference>
<name>A0A1I2BDY0_9FLAO</name>
<dbReference type="Proteomes" id="UP000198596">
    <property type="component" value="Unassembled WGS sequence"/>
</dbReference>
<evidence type="ECO:0000256" key="1">
    <source>
        <dbReference type="ARBA" id="ARBA00006226"/>
    </source>
</evidence>
<dbReference type="Pfam" id="PF05016">
    <property type="entry name" value="ParE_toxin"/>
    <property type="match status" value="1"/>
</dbReference>
<dbReference type="EMBL" id="FONQ01000002">
    <property type="protein sequence ID" value="SFE54177.1"/>
    <property type="molecule type" value="Genomic_DNA"/>
</dbReference>
<dbReference type="PANTHER" id="PTHR33755:SF9">
    <property type="entry name" value="TOXIN PARE1"/>
    <property type="match status" value="1"/>
</dbReference>
<comment type="similarity">
    <text evidence="1 3">Belongs to the RelE toxin family.</text>
</comment>
<dbReference type="InterPro" id="IPR035093">
    <property type="entry name" value="RelE/ParE_toxin_dom_sf"/>
</dbReference>
<dbReference type="InterPro" id="IPR028344">
    <property type="entry name" value="ParE1/4"/>
</dbReference>
<dbReference type="PANTHER" id="PTHR33755">
    <property type="entry name" value="TOXIN PARE1-RELATED"/>
    <property type="match status" value="1"/>
</dbReference>
<reference evidence="5" key="1">
    <citation type="submission" date="2016-10" db="EMBL/GenBank/DDBJ databases">
        <authorList>
            <person name="Varghese N."/>
            <person name="Submissions S."/>
        </authorList>
    </citation>
    <scope>NUCLEOTIDE SEQUENCE [LARGE SCALE GENOMIC DNA]</scope>
    <source>
        <strain evidence="5">CGMCC 1.9227</strain>
    </source>
</reference>
<dbReference type="InterPro" id="IPR007712">
    <property type="entry name" value="RelE/ParE_toxin"/>
</dbReference>
<keyword evidence="2" id="KW-1277">Toxin-antitoxin system</keyword>
<gene>
    <name evidence="4" type="ORF">SAMN04488131_102310</name>
</gene>
<dbReference type="AlphaFoldDB" id="A0A1I2BDY0"/>
<dbReference type="RefSeq" id="WP_091203357.1">
    <property type="nucleotide sequence ID" value="NZ_FONQ01000002.1"/>
</dbReference>
<evidence type="ECO:0000256" key="2">
    <source>
        <dbReference type="ARBA" id="ARBA00022649"/>
    </source>
</evidence>
<evidence type="ECO:0000313" key="5">
    <source>
        <dbReference type="Proteomes" id="UP000198596"/>
    </source>
</evidence>
<evidence type="ECO:0000313" key="4">
    <source>
        <dbReference type="EMBL" id="SFE54177.1"/>
    </source>
</evidence>
<evidence type="ECO:0000256" key="3">
    <source>
        <dbReference type="PIRNR" id="PIRNR029218"/>
    </source>
</evidence>
<keyword evidence="5" id="KW-1185">Reference proteome</keyword>
<dbReference type="STRING" id="935223.SAMN04488131_102310"/>
<protein>
    <recommendedName>
        <fullName evidence="3">Toxin</fullName>
    </recommendedName>
</protein>
<accession>A0A1I2BDY0</accession>
<dbReference type="PIRSF" id="PIRSF029218">
    <property type="entry name" value="ParE"/>
    <property type="match status" value="1"/>
</dbReference>
<organism evidence="4 5">
    <name type="scientific">Flavobacterium xueshanense</name>
    <dbReference type="NCBI Taxonomy" id="935223"/>
    <lineage>
        <taxon>Bacteria</taxon>
        <taxon>Pseudomonadati</taxon>
        <taxon>Bacteroidota</taxon>
        <taxon>Flavobacteriia</taxon>
        <taxon>Flavobacteriales</taxon>
        <taxon>Flavobacteriaceae</taxon>
        <taxon>Flavobacterium</taxon>
    </lineage>
</organism>
<sequence length="97" mass="11750">MAKYYLTNLAVNDLAEIWEYTYEEWSEKQANKYYKQLLESCQELANYPNFGKNYVLIQPDILGFKTNHHIIFYRIISVKEIEIIRILHERMDLKSKL</sequence>
<dbReference type="InterPro" id="IPR051803">
    <property type="entry name" value="TA_system_RelE-like_toxin"/>
</dbReference>
<dbReference type="OrthoDB" id="7173315at2"/>
<proteinExistence type="inferred from homology"/>